<evidence type="ECO:0000313" key="2">
    <source>
        <dbReference type="EMBL" id="MFD1512118.1"/>
    </source>
</evidence>
<feature type="compositionally biased region" description="Polar residues" evidence="1">
    <location>
        <begin position="7"/>
        <end position="18"/>
    </location>
</feature>
<dbReference type="RefSeq" id="WP_250872105.1">
    <property type="nucleotide sequence ID" value="NZ_JALXFV010000002.1"/>
</dbReference>
<gene>
    <name evidence="2" type="ORF">ACFSBT_02340</name>
</gene>
<proteinExistence type="predicted"/>
<keyword evidence="3" id="KW-1185">Reference proteome</keyword>
<dbReference type="EMBL" id="JBHUDC010000002">
    <property type="protein sequence ID" value="MFD1512118.1"/>
    <property type="molecule type" value="Genomic_DNA"/>
</dbReference>
<reference evidence="2 3" key="1">
    <citation type="journal article" date="2019" name="Int. J. Syst. Evol. Microbiol.">
        <title>The Global Catalogue of Microorganisms (GCM) 10K type strain sequencing project: providing services to taxonomists for standard genome sequencing and annotation.</title>
        <authorList>
            <consortium name="The Broad Institute Genomics Platform"/>
            <consortium name="The Broad Institute Genome Sequencing Center for Infectious Disease"/>
            <person name="Wu L."/>
            <person name="Ma J."/>
        </authorList>
    </citation>
    <scope>NUCLEOTIDE SEQUENCE [LARGE SCALE GENOMIC DNA]</scope>
    <source>
        <strain evidence="2 3">CGMCC 1.12563</strain>
    </source>
</reference>
<feature type="region of interest" description="Disordered" evidence="1">
    <location>
        <begin position="1"/>
        <end position="27"/>
    </location>
</feature>
<sequence length="261" mass="27858">MSRRYTVATSVRSSTPSTPLDAVAAHDDPRVDESRCAFVERDESADLLLVGVVHDHPASVARVRAVLQATTPDTLALELPPASVSCYRRLAAQRGHAADGETPPGGEMSAAIDASPDAAVVGIDPLDARFLHTVGHDLLAERHSTETVRSVARRTVGIARRIGRQRLAASGLGDLSTADEQAEYDDVGSTAAEHAEHEAEHVSRCSLLRSVTERPLAVGVVTTARERRMTERLRDVDGDLCVAVVGWAHLDALVERLGGTD</sequence>
<dbReference type="AlphaFoldDB" id="A0ABD6AS73"/>
<protein>
    <submittedName>
        <fullName evidence="2">Uncharacterized protein</fullName>
    </submittedName>
</protein>
<evidence type="ECO:0000313" key="3">
    <source>
        <dbReference type="Proteomes" id="UP001597187"/>
    </source>
</evidence>
<evidence type="ECO:0000256" key="1">
    <source>
        <dbReference type="SAM" id="MobiDB-lite"/>
    </source>
</evidence>
<name>A0ABD6AS73_9EURY</name>
<comment type="caution">
    <text evidence="2">The sequence shown here is derived from an EMBL/GenBank/DDBJ whole genome shotgun (WGS) entry which is preliminary data.</text>
</comment>
<dbReference type="Proteomes" id="UP001597187">
    <property type="component" value="Unassembled WGS sequence"/>
</dbReference>
<accession>A0ABD6AS73</accession>
<organism evidence="2 3">
    <name type="scientific">Halomarina rubra</name>
    <dbReference type="NCBI Taxonomy" id="2071873"/>
    <lineage>
        <taxon>Archaea</taxon>
        <taxon>Methanobacteriati</taxon>
        <taxon>Methanobacteriota</taxon>
        <taxon>Stenosarchaea group</taxon>
        <taxon>Halobacteria</taxon>
        <taxon>Halobacteriales</taxon>
        <taxon>Natronomonadaceae</taxon>
        <taxon>Halomarina</taxon>
    </lineage>
</organism>